<dbReference type="InterPro" id="IPR003646">
    <property type="entry name" value="SH3-like_bac-type"/>
</dbReference>
<evidence type="ECO:0000256" key="1">
    <source>
        <dbReference type="SAM" id="SignalP"/>
    </source>
</evidence>
<evidence type="ECO:0000313" key="4">
    <source>
        <dbReference type="Proteomes" id="UP000188947"/>
    </source>
</evidence>
<comment type="caution">
    <text evidence="3">The sequence shown here is derived from an EMBL/GenBank/DDBJ whole genome shotgun (WGS) entry which is preliminary data.</text>
</comment>
<dbReference type="OrthoDB" id="1189825at2"/>
<sequence length="176" mass="19133">MIKMLFSLFTGVGLLIASYSPALSSADHHNRGCTGSANCSACSNCSGCAHCTSGGTCGVCSGGSSGKRTYYSGGYSGKKTSGKSSGSKLYSSKKVIKENKSPVYYYDSKVALTENNYLYTINRKVEVRKAPGDHYKVIEVLQPNSRLIFLDKEEKWYKIRVYKSGAEGFVHSKNIK</sequence>
<keyword evidence="1" id="KW-0732">Signal</keyword>
<dbReference type="eggNOG" id="ENOG50332D2">
    <property type="taxonomic scope" value="Bacteria"/>
</dbReference>
<proteinExistence type="predicted"/>
<organism evidence="3 4">
    <name type="scientific">Elizabethkingia meningoseptica</name>
    <name type="common">Chryseobacterium meningosepticum</name>
    <dbReference type="NCBI Taxonomy" id="238"/>
    <lineage>
        <taxon>Bacteria</taxon>
        <taxon>Pseudomonadati</taxon>
        <taxon>Bacteroidota</taxon>
        <taxon>Flavobacteriia</taxon>
        <taxon>Flavobacteriales</taxon>
        <taxon>Weeksellaceae</taxon>
        <taxon>Elizabethkingia</taxon>
    </lineage>
</organism>
<dbReference type="AlphaFoldDB" id="A0A1V3U3U4"/>
<gene>
    <name evidence="3" type="ORF">BMF97_03040</name>
</gene>
<dbReference type="Proteomes" id="UP000188947">
    <property type="component" value="Unassembled WGS sequence"/>
</dbReference>
<protein>
    <submittedName>
        <fullName evidence="3">Ligand-binding protein SH3</fullName>
    </submittedName>
</protein>
<feature type="chain" id="PRO_5010736912" evidence="1">
    <location>
        <begin position="23"/>
        <end position="176"/>
    </location>
</feature>
<dbReference type="EMBL" id="MPOG01000003">
    <property type="protein sequence ID" value="OOH97611.1"/>
    <property type="molecule type" value="Genomic_DNA"/>
</dbReference>
<dbReference type="GeneID" id="48544765"/>
<evidence type="ECO:0000259" key="2">
    <source>
        <dbReference type="PROSITE" id="PS51781"/>
    </source>
</evidence>
<dbReference type="Pfam" id="PF08239">
    <property type="entry name" value="SH3_3"/>
    <property type="match status" value="1"/>
</dbReference>
<feature type="domain" description="SH3b" evidence="2">
    <location>
        <begin position="114"/>
        <end position="176"/>
    </location>
</feature>
<feature type="signal peptide" evidence="1">
    <location>
        <begin position="1"/>
        <end position="22"/>
    </location>
</feature>
<name>A0A1V3U3U4_ELIME</name>
<reference evidence="3 4" key="1">
    <citation type="submission" date="2016-11" db="EMBL/GenBank/DDBJ databases">
        <title>Genome sequence and comparative genomic analysis of clinical strain Elizabethkingia meningoseptica 61421 PRCM.</title>
        <authorList>
            <person name="Wang M."/>
            <person name="Hu S."/>
            <person name="Cao L."/>
            <person name="Jiang T."/>
            <person name="Zhou Y."/>
            <person name="Ming D."/>
        </authorList>
    </citation>
    <scope>NUCLEOTIDE SEQUENCE [LARGE SCALE GENOMIC DNA]</scope>
    <source>
        <strain evidence="3 4">61421 PRCM</strain>
    </source>
</reference>
<accession>A0A1V3U3U4</accession>
<dbReference type="Gene3D" id="2.30.30.40">
    <property type="entry name" value="SH3 Domains"/>
    <property type="match status" value="1"/>
</dbReference>
<evidence type="ECO:0000313" key="3">
    <source>
        <dbReference type="EMBL" id="OOH97611.1"/>
    </source>
</evidence>
<dbReference type="PROSITE" id="PS51781">
    <property type="entry name" value="SH3B"/>
    <property type="match status" value="1"/>
</dbReference>
<keyword evidence="4" id="KW-1185">Reference proteome</keyword>
<dbReference type="RefSeq" id="WP_016200574.1">
    <property type="nucleotide sequence ID" value="NZ_CP014338.1"/>
</dbReference>
<dbReference type="STRING" id="238.BBD35_01095"/>
<dbReference type="KEGG" id="emg:BBD33_16740"/>